<dbReference type="KEGG" id="mpi:Mpet_2762"/>
<name>E1RGX6_METP4</name>
<gene>
    <name evidence="1" type="ordered locus">Mpet_2762</name>
</gene>
<dbReference type="AlphaFoldDB" id="E1RGX6"/>
<accession>E1RGX6</accession>
<protein>
    <submittedName>
        <fullName evidence="1">Uncharacterized protein</fullName>
    </submittedName>
</protein>
<dbReference type="HOGENOM" id="CLU_1105214_0_0_2"/>
<sequence>MLDFEAGQVYGIKGRQINIPTEIGVVLYDPGADSVYYRQKKFFSDIDLVVRKNVVDGNGVKTGFSVVVVNQGKDLYDIKYDRRYRAGTGEIRRSIGAFNEVHRSVKDYMAYLEREFEISSFWFFSDSMEKSIFKHAAYDLSGYELNDLQRIVKKECPVIRTLPSLDKLSVAHSFKVEGNEIVSSNFRYQIPGRKRHLFKNHRALGDAARIFLLCREYFHDTRDFTEKTIDHMKKCGDIR</sequence>
<dbReference type="eggNOG" id="arCOG11436">
    <property type="taxonomic scope" value="Archaea"/>
</dbReference>
<organism evidence="1 2">
    <name type="scientific">Methanolacinia petrolearia (strain DSM 11571 / OCM 486 / SEBR 4847)</name>
    <name type="common">Methanoplanus petrolearius</name>
    <dbReference type="NCBI Taxonomy" id="679926"/>
    <lineage>
        <taxon>Archaea</taxon>
        <taxon>Methanobacteriati</taxon>
        <taxon>Methanobacteriota</taxon>
        <taxon>Stenosarchaea group</taxon>
        <taxon>Methanomicrobia</taxon>
        <taxon>Methanomicrobiales</taxon>
        <taxon>Methanomicrobiaceae</taxon>
        <taxon>Methanolacinia</taxon>
    </lineage>
</organism>
<dbReference type="GeneID" id="9745257"/>
<dbReference type="EMBL" id="CP002117">
    <property type="protein sequence ID" value="ADN37505.1"/>
    <property type="molecule type" value="Genomic_DNA"/>
</dbReference>
<proteinExistence type="predicted"/>
<evidence type="ECO:0000313" key="2">
    <source>
        <dbReference type="Proteomes" id="UP000006565"/>
    </source>
</evidence>
<evidence type="ECO:0000313" key="1">
    <source>
        <dbReference type="EMBL" id="ADN37505.1"/>
    </source>
</evidence>
<dbReference type="Proteomes" id="UP000006565">
    <property type="component" value="Chromosome"/>
</dbReference>
<keyword evidence="2" id="KW-1185">Reference proteome</keyword>
<dbReference type="STRING" id="679926.Mpet_2762"/>
<reference evidence="1 2" key="1">
    <citation type="journal article" date="2010" name="Stand. Genomic Sci.">
        <title>Complete genome sequence of Methanoplanus petrolearius type strain (SEBR 4847).</title>
        <authorList>
            <person name="Brambilla E."/>
            <person name="Djao O.D."/>
            <person name="Daligault H."/>
            <person name="Lapidus A."/>
            <person name="Lucas S."/>
            <person name="Hammon N."/>
            <person name="Nolan M."/>
            <person name="Tice H."/>
            <person name="Cheng J.F."/>
            <person name="Han C."/>
            <person name="Tapia R."/>
            <person name="Goodwin L."/>
            <person name="Pitluck S."/>
            <person name="Liolios K."/>
            <person name="Ivanova N."/>
            <person name="Mavromatis K."/>
            <person name="Mikhailova N."/>
            <person name="Pati A."/>
            <person name="Chen A."/>
            <person name="Palaniappan K."/>
            <person name="Land M."/>
            <person name="Hauser L."/>
            <person name="Chang Y.J."/>
            <person name="Jeffries C.D."/>
            <person name="Rohde M."/>
            <person name="Spring S."/>
            <person name="Sikorski J."/>
            <person name="Goker M."/>
            <person name="Woyke T."/>
            <person name="Bristow J."/>
            <person name="Eisen J.A."/>
            <person name="Markowitz V."/>
            <person name="Hugenholtz P."/>
            <person name="Kyrpides N.C."/>
            <person name="Klenk H.P."/>
        </authorList>
    </citation>
    <scope>NUCLEOTIDE SEQUENCE [LARGE SCALE GENOMIC DNA]</scope>
    <source>
        <strain evidence="2">DSM 11571 / OCM 486 / SEBR 4847</strain>
    </source>
</reference>
<dbReference type="OrthoDB" id="106340at2157"/>
<dbReference type="RefSeq" id="WP_013330678.1">
    <property type="nucleotide sequence ID" value="NC_014507.1"/>
</dbReference>